<evidence type="ECO:0000313" key="6">
    <source>
        <dbReference type="EMBL" id="OYO25001.1"/>
    </source>
</evidence>
<dbReference type="Proteomes" id="UP000216311">
    <property type="component" value="Unassembled WGS sequence"/>
</dbReference>
<dbReference type="Pfam" id="PF02709">
    <property type="entry name" value="Glyco_transf_7C"/>
    <property type="match status" value="1"/>
</dbReference>
<dbReference type="OrthoDB" id="6653642at2"/>
<feature type="domain" description="Galactosyltransferase C-terminal" evidence="5">
    <location>
        <begin position="152"/>
        <end position="191"/>
    </location>
</feature>
<gene>
    <name evidence="6" type="ORF">CGZ93_00580</name>
</gene>
<dbReference type="RefSeq" id="WP_094362208.1">
    <property type="nucleotide sequence ID" value="NZ_NMVQ01000001.1"/>
</dbReference>
<dbReference type="PANTHER" id="PTHR43179:SF12">
    <property type="entry name" value="GALACTOFURANOSYLTRANSFERASE GLFT2"/>
    <property type="match status" value="1"/>
</dbReference>
<dbReference type="EMBL" id="NMVQ01000001">
    <property type="protein sequence ID" value="OYO25001.1"/>
    <property type="molecule type" value="Genomic_DNA"/>
</dbReference>
<organism evidence="6 7">
    <name type="scientific">Enemella dayhoffiae</name>
    <dbReference type="NCBI Taxonomy" id="2016507"/>
    <lineage>
        <taxon>Bacteria</taxon>
        <taxon>Bacillati</taxon>
        <taxon>Actinomycetota</taxon>
        <taxon>Actinomycetes</taxon>
        <taxon>Propionibacteriales</taxon>
        <taxon>Propionibacteriaceae</taxon>
        <taxon>Enemella</taxon>
    </lineage>
</organism>
<evidence type="ECO:0000259" key="5">
    <source>
        <dbReference type="Pfam" id="PF02709"/>
    </source>
</evidence>
<evidence type="ECO:0000256" key="2">
    <source>
        <dbReference type="ARBA" id="ARBA00006739"/>
    </source>
</evidence>
<evidence type="ECO:0000256" key="3">
    <source>
        <dbReference type="ARBA" id="ARBA00022676"/>
    </source>
</evidence>
<reference evidence="6 7" key="1">
    <citation type="submission" date="2017-07" db="EMBL/GenBank/DDBJ databases">
        <title>Draft whole genome sequences of clinical Proprionibacteriaceae strains.</title>
        <authorList>
            <person name="Bernier A.-M."/>
            <person name="Bernard K."/>
            <person name="Domingo M.-C."/>
        </authorList>
    </citation>
    <scope>NUCLEOTIDE SEQUENCE [LARGE SCALE GENOMIC DNA]</scope>
    <source>
        <strain evidence="6 7">NML 130396</strain>
    </source>
</reference>
<dbReference type="InterPro" id="IPR029044">
    <property type="entry name" value="Nucleotide-diphossugar_trans"/>
</dbReference>
<name>A0A255HBM4_9ACTN</name>
<keyword evidence="3" id="KW-0328">Glycosyltransferase</keyword>
<dbReference type="Gene3D" id="3.90.550.10">
    <property type="entry name" value="Spore Coat Polysaccharide Biosynthesis Protein SpsA, Chain A"/>
    <property type="match status" value="1"/>
</dbReference>
<keyword evidence="4" id="KW-0808">Transferase</keyword>
<evidence type="ECO:0000313" key="7">
    <source>
        <dbReference type="Proteomes" id="UP000216311"/>
    </source>
</evidence>
<proteinExistence type="inferred from homology"/>
<dbReference type="SUPFAM" id="SSF53448">
    <property type="entry name" value="Nucleotide-diphospho-sugar transferases"/>
    <property type="match status" value="1"/>
</dbReference>
<dbReference type="PANTHER" id="PTHR43179">
    <property type="entry name" value="RHAMNOSYLTRANSFERASE WBBL"/>
    <property type="match status" value="1"/>
</dbReference>
<dbReference type="AlphaFoldDB" id="A0A255HBM4"/>
<dbReference type="InterPro" id="IPR027791">
    <property type="entry name" value="Galactosyl_T_C"/>
</dbReference>
<sequence>MREPAVITLATADRLPHLHNQAAALQAYAPQARHVVVTMGAEFDPGCGDLHAHVARCEDGLPLSAARNLGVQLALAHGHDELVLLDVDCLPTPALIPGYQRALRLWTRALLCGPVSYLPQESAGQPWTELVGHRSPHPGRPDPSPGELVPSTDYDLFWSLSFACSASTWRELGGFSTDYVGYGGEDTDFARLARAAEIPLVWVGGADAVHQWHPTSSPPRQHLHDIVRNAEVFHRRWGEWPMLGWLRAFEAEGALRRTDRGWELAQPPNP</sequence>
<dbReference type="GO" id="GO:0016757">
    <property type="term" value="F:glycosyltransferase activity"/>
    <property type="evidence" value="ECO:0007669"/>
    <property type="project" value="UniProtKB-KW"/>
</dbReference>
<keyword evidence="7" id="KW-1185">Reference proteome</keyword>
<protein>
    <recommendedName>
        <fullName evidence="5">Galactosyltransferase C-terminal domain-containing protein</fullName>
    </recommendedName>
</protein>
<comment type="caution">
    <text evidence="6">The sequence shown here is derived from an EMBL/GenBank/DDBJ whole genome shotgun (WGS) entry which is preliminary data.</text>
</comment>
<evidence type="ECO:0000256" key="4">
    <source>
        <dbReference type="ARBA" id="ARBA00022679"/>
    </source>
</evidence>
<evidence type="ECO:0000256" key="1">
    <source>
        <dbReference type="ARBA" id="ARBA00004776"/>
    </source>
</evidence>
<comment type="similarity">
    <text evidence="2">Belongs to the glycosyltransferase 2 family.</text>
</comment>
<comment type="pathway">
    <text evidence="1">Cell wall biogenesis; cell wall polysaccharide biosynthesis.</text>
</comment>
<accession>A0A255HBM4</accession>